<evidence type="ECO:0000313" key="1">
    <source>
        <dbReference type="EnsemblMetazoa" id="Aqu2.1.36970_001"/>
    </source>
</evidence>
<dbReference type="InParanoid" id="A0A1X7V9I4"/>
<organism evidence="1">
    <name type="scientific">Amphimedon queenslandica</name>
    <name type="common">Sponge</name>
    <dbReference type="NCBI Taxonomy" id="400682"/>
    <lineage>
        <taxon>Eukaryota</taxon>
        <taxon>Metazoa</taxon>
        <taxon>Porifera</taxon>
        <taxon>Demospongiae</taxon>
        <taxon>Heteroscleromorpha</taxon>
        <taxon>Haplosclerida</taxon>
        <taxon>Niphatidae</taxon>
        <taxon>Amphimedon</taxon>
    </lineage>
</organism>
<accession>A0A1X7V9I4</accession>
<proteinExistence type="predicted"/>
<reference evidence="1" key="1">
    <citation type="submission" date="2017-05" db="UniProtKB">
        <authorList>
            <consortium name="EnsemblMetazoa"/>
        </authorList>
    </citation>
    <scope>IDENTIFICATION</scope>
</reference>
<name>A0A1X7V9I4_AMPQE</name>
<dbReference type="EnsemblMetazoa" id="Aqu2.1.36970_001">
    <property type="protein sequence ID" value="Aqu2.1.36970_001"/>
    <property type="gene ID" value="Aqu2.1.36970"/>
</dbReference>
<sequence>MGSRGDWELTVEVVVEVQQGEEVVAEVTAGALAEVMGTGLTMTEVAVEGDQGEEEAEEKKKAEDQEIVEGQNGPLVFSYRVTFIYQLYNQEYIYG</sequence>
<dbReference type="AlphaFoldDB" id="A0A1X7V9I4"/>
<protein>
    <submittedName>
        <fullName evidence="1">Uncharacterized protein</fullName>
    </submittedName>
</protein>